<dbReference type="InterPro" id="IPR013126">
    <property type="entry name" value="Hsp_70_fam"/>
</dbReference>
<organism evidence="8 9">
    <name type="scientific">Dictyobacter arantiisoli</name>
    <dbReference type="NCBI Taxonomy" id="2014874"/>
    <lineage>
        <taxon>Bacteria</taxon>
        <taxon>Bacillati</taxon>
        <taxon>Chloroflexota</taxon>
        <taxon>Ktedonobacteria</taxon>
        <taxon>Ktedonobacterales</taxon>
        <taxon>Dictyobacteraceae</taxon>
        <taxon>Dictyobacter</taxon>
    </lineage>
</organism>
<dbReference type="AlphaFoldDB" id="A0A5A5TCM7"/>
<evidence type="ECO:0000313" key="9">
    <source>
        <dbReference type="Proteomes" id="UP000322530"/>
    </source>
</evidence>
<evidence type="ECO:0000313" key="8">
    <source>
        <dbReference type="EMBL" id="GCF08704.1"/>
    </source>
</evidence>
<dbReference type="SUPFAM" id="SSF100920">
    <property type="entry name" value="Heat shock protein 70kD (HSP70), peptide-binding domain"/>
    <property type="match status" value="1"/>
</dbReference>
<comment type="similarity">
    <text evidence="1 7">Belongs to the heat shock protein 70 family.</text>
</comment>
<dbReference type="Proteomes" id="UP000322530">
    <property type="component" value="Unassembled WGS sequence"/>
</dbReference>
<dbReference type="PRINTS" id="PR00301">
    <property type="entry name" value="HEATSHOCK70"/>
</dbReference>
<dbReference type="Gene3D" id="3.90.640.10">
    <property type="entry name" value="Actin, Chain A, domain 4"/>
    <property type="match status" value="1"/>
</dbReference>
<dbReference type="Gene3D" id="2.60.34.10">
    <property type="entry name" value="Substrate Binding Domain Of DNAk, Chain A, domain 1"/>
    <property type="match status" value="1"/>
</dbReference>
<keyword evidence="5" id="KW-0346">Stress response</keyword>
<dbReference type="EMBL" id="BIXY01000029">
    <property type="protein sequence ID" value="GCF08704.1"/>
    <property type="molecule type" value="Genomic_DNA"/>
</dbReference>
<evidence type="ECO:0000256" key="3">
    <source>
        <dbReference type="ARBA" id="ARBA00022741"/>
    </source>
</evidence>
<name>A0A5A5TCM7_9CHLR</name>
<sequence>MSDQTVSTVFGIDLGTTYSCIAYVDEFGKPVVIANMEGDLTTPSVVQFEDESRIVGKEAKNSAVLAPAQVCELVKRHMGENEWRFNYNGFDYTPEEISSYILRKLADDAEQATGIPVKDVVITCPAYFGIAERDATTRAGEIANFNVREIINEPTAAAVTYGLQNEQDQVVLVYDLGGGTFDITVIEIKNGAITVVATGGDHTLGGRNWDEAVVGYLADQWMAEAASEDDPGDNEETLQDLWMRAEVGKHALTARKETNVVVTHASKRIGIPLSREKFDELTSSLLEQTIAFTNATIQTARARGYDHFDQILLVGGSSKMLQVAERLKAEFSIPVKMFDPDQAVAKGAAVYGRKLAIDEKITIKVAELTGQEEERVDLETVSTTIKEQAQQEVARDSGLKLHAVKKYNDMSVTNVASHSFGIIALDPRTHEDIIYNLVLANDQLPAHKTENFYTEVAEQETVELKVLENKGTENVLRDLTLGEEIGNAVLHLPSNLPVDHPIEVTFNLNREGRLHIVGREPVSNVSIEIDIETARGITPEEAAEAKKRSSRLVIS</sequence>
<protein>
    <submittedName>
        <fullName evidence="8">Molecular chaperone DnaK</fullName>
    </submittedName>
</protein>
<keyword evidence="3 7" id="KW-0547">Nucleotide-binding</keyword>
<evidence type="ECO:0000256" key="4">
    <source>
        <dbReference type="ARBA" id="ARBA00022840"/>
    </source>
</evidence>
<dbReference type="InterPro" id="IPR043129">
    <property type="entry name" value="ATPase_NBD"/>
</dbReference>
<dbReference type="SUPFAM" id="SSF53067">
    <property type="entry name" value="Actin-like ATPase domain"/>
    <property type="match status" value="2"/>
</dbReference>
<evidence type="ECO:0000256" key="7">
    <source>
        <dbReference type="RuleBase" id="RU003322"/>
    </source>
</evidence>
<dbReference type="PROSITE" id="PS00297">
    <property type="entry name" value="HSP70_1"/>
    <property type="match status" value="1"/>
</dbReference>
<keyword evidence="2" id="KW-0597">Phosphoprotein</keyword>
<dbReference type="FunFam" id="3.30.420.40:FF:000071">
    <property type="entry name" value="Molecular chaperone DnaK"/>
    <property type="match status" value="1"/>
</dbReference>
<proteinExistence type="inferred from homology"/>
<gene>
    <name evidence="8" type="primary">dnaK_5</name>
    <name evidence="8" type="ORF">KDI_22680</name>
</gene>
<keyword evidence="4 7" id="KW-0067">ATP-binding</keyword>
<evidence type="ECO:0000256" key="2">
    <source>
        <dbReference type="ARBA" id="ARBA00022553"/>
    </source>
</evidence>
<dbReference type="PROSITE" id="PS00329">
    <property type="entry name" value="HSP70_2"/>
    <property type="match status" value="1"/>
</dbReference>
<dbReference type="OrthoDB" id="9766019at2"/>
<dbReference type="InterPro" id="IPR018181">
    <property type="entry name" value="Heat_shock_70_CS"/>
</dbReference>
<evidence type="ECO:0000256" key="5">
    <source>
        <dbReference type="ARBA" id="ARBA00023016"/>
    </source>
</evidence>
<keyword evidence="9" id="KW-1185">Reference proteome</keyword>
<dbReference type="CDD" id="cd24029">
    <property type="entry name" value="ASKHA_NBD_HSP70_DnaK_HscA_HscC"/>
    <property type="match status" value="1"/>
</dbReference>
<dbReference type="PANTHER" id="PTHR19375">
    <property type="entry name" value="HEAT SHOCK PROTEIN 70KDA"/>
    <property type="match status" value="1"/>
</dbReference>
<accession>A0A5A5TCM7</accession>
<dbReference type="GO" id="GO:0005524">
    <property type="term" value="F:ATP binding"/>
    <property type="evidence" value="ECO:0007669"/>
    <property type="project" value="UniProtKB-KW"/>
</dbReference>
<evidence type="ECO:0000256" key="1">
    <source>
        <dbReference type="ARBA" id="ARBA00007381"/>
    </source>
</evidence>
<dbReference type="InterPro" id="IPR029047">
    <property type="entry name" value="HSP70_peptide-bd_sf"/>
</dbReference>
<dbReference type="GO" id="GO:0140662">
    <property type="term" value="F:ATP-dependent protein folding chaperone"/>
    <property type="evidence" value="ECO:0007669"/>
    <property type="project" value="InterPro"/>
</dbReference>
<reference evidence="8 9" key="1">
    <citation type="submission" date="2019-01" db="EMBL/GenBank/DDBJ databases">
        <title>Draft genome sequence of Dictyobacter sp. Uno17.</title>
        <authorList>
            <person name="Wang C.M."/>
            <person name="Zheng Y."/>
            <person name="Sakai Y."/>
            <person name="Abe K."/>
            <person name="Yokota A."/>
            <person name="Yabe S."/>
        </authorList>
    </citation>
    <scope>NUCLEOTIDE SEQUENCE [LARGE SCALE GENOMIC DNA]</scope>
    <source>
        <strain evidence="8 9">Uno17</strain>
    </source>
</reference>
<dbReference type="Pfam" id="PF00012">
    <property type="entry name" value="HSP70"/>
    <property type="match status" value="2"/>
</dbReference>
<keyword evidence="6" id="KW-0143">Chaperone</keyword>
<dbReference type="Gene3D" id="3.30.420.40">
    <property type="match status" value="2"/>
</dbReference>
<evidence type="ECO:0000256" key="6">
    <source>
        <dbReference type="ARBA" id="ARBA00023186"/>
    </source>
</evidence>
<dbReference type="RefSeq" id="WP_149401686.1">
    <property type="nucleotide sequence ID" value="NZ_BIXY01000029.1"/>
</dbReference>
<comment type="caution">
    <text evidence="8">The sequence shown here is derived from an EMBL/GenBank/DDBJ whole genome shotgun (WGS) entry which is preliminary data.</text>
</comment>